<keyword evidence="8" id="KW-1185">Reference proteome</keyword>
<dbReference type="Pfam" id="PF04212">
    <property type="entry name" value="MIT"/>
    <property type="match status" value="1"/>
</dbReference>
<evidence type="ECO:0000313" key="7">
    <source>
        <dbReference type="EMBL" id="KAL0955704.1"/>
    </source>
</evidence>
<evidence type="ECO:0000256" key="4">
    <source>
        <dbReference type="ARBA" id="ARBA00022807"/>
    </source>
</evidence>
<proteinExistence type="inferred from homology"/>
<dbReference type="SUPFAM" id="SSF116846">
    <property type="entry name" value="MIT domain"/>
    <property type="match status" value="1"/>
</dbReference>
<feature type="domain" description="Calpain catalytic" evidence="6">
    <location>
        <begin position="127"/>
        <end position="423"/>
    </location>
</feature>
<dbReference type="SMART" id="SM00745">
    <property type="entry name" value="MIT"/>
    <property type="match status" value="1"/>
</dbReference>
<protein>
    <recommendedName>
        <fullName evidence="6">Calpain catalytic domain-containing protein</fullName>
    </recommendedName>
</protein>
<evidence type="ECO:0000313" key="8">
    <source>
        <dbReference type="Proteomes" id="UP001556367"/>
    </source>
</evidence>
<dbReference type="InterPro" id="IPR051297">
    <property type="entry name" value="PalB/RIM13"/>
</dbReference>
<evidence type="ECO:0000259" key="6">
    <source>
        <dbReference type="PROSITE" id="PS50203"/>
    </source>
</evidence>
<dbReference type="Pfam" id="PF00648">
    <property type="entry name" value="Peptidase_C2"/>
    <property type="match status" value="1"/>
</dbReference>
<dbReference type="SMART" id="SM00230">
    <property type="entry name" value="CysPc"/>
    <property type="match status" value="1"/>
</dbReference>
<dbReference type="Gene3D" id="1.20.58.80">
    <property type="entry name" value="Phosphotransferase system, lactose/cellobiose-type IIA subunit"/>
    <property type="match status" value="1"/>
</dbReference>
<comment type="similarity">
    <text evidence="1">Belongs to the peptidase C2 family. PalB/RIM13 subfamily.</text>
</comment>
<keyword evidence="2" id="KW-0645">Protease</keyword>
<dbReference type="InterPro" id="IPR007330">
    <property type="entry name" value="MIT_dom"/>
</dbReference>
<dbReference type="InterPro" id="IPR036181">
    <property type="entry name" value="MIT_dom_sf"/>
</dbReference>
<sequence>MSRSPQAEAEAIKSKAANAELSGNYDSAFTLYIKAAESFIHLSRSTSEGQALKNRSKENARTCMGRAEKIKAYVSKAQSSSPVSAGVIEDVVGKAADLSLTPVAVDHFSPHEQYLVLSRGSRVNGLTFPSWNEPQQHSDMFTQQPALSAEQLAVSPVWRSAHVPSPSANGTSPVAQSSRSLAPQDIIQHIVTDCSVCASISVCLEHRRRFNSDLARSCLHKRDSNGMSPRLPTSDSSEGLYFLRLYFNGTWRQVAIDDKLPYHPELGTPMCMSTAHQGQINEHIWPSLLEKGYMKLMGGYDFPGSNSSIDLNAITGWIPEHIEIKSSNFEREKTWERITTGFNKGQCLLTLGTGISDKIAWHDVELLPSHSYAVIDVRETEEDRWLTVLDSWLPSSERDGSQDSSRILNIPWTDVLNVFDGIYASWDPNLWSQSLTFHGMWNRRNQSSPSGTHHLQLSYDLTGTDSSDEEVWVLLTRHLNDTHRSGEYISLKVQFEDNIATNKKGSADLTKVAVKSTYTNSTHVLVRTRTPTSSSSGRLSIVALYDGEAPDAGFTITAYANSERLSWIQNPVHLPFPYRKEGQWTSKNAGGNCNHPTFMLNPQYHLTIHPPKVPTSGGKANIVLLMQSSKDIPINMTVVWSQGERIAEVTHSEVACTTGAYTYGLARLATELAVGSYTVILSPFEPSCIGPFSLDIECSNRCDLKLIPQEGAGMYGKPVRSAWTDATAAGSPSFKRYSSNPIFELVVPTTSQILVRLQLTRPSVCIPVNLTIFPASHGRATLERHIATSGAYNDAVSGVVTPQVTLKAGKYWIIPSTYNAGIKVGFNLIVYSSVRGITVTEINPS</sequence>
<name>A0ABR3JJD1_9AGAR</name>
<dbReference type="SUPFAM" id="SSF54001">
    <property type="entry name" value="Cysteine proteinases"/>
    <property type="match status" value="1"/>
</dbReference>
<dbReference type="PROSITE" id="PS50203">
    <property type="entry name" value="CALPAIN_CAT"/>
    <property type="match status" value="1"/>
</dbReference>
<comment type="caution">
    <text evidence="5">Lacks conserved residue(s) required for the propagation of feature annotation.</text>
</comment>
<evidence type="ECO:0000256" key="5">
    <source>
        <dbReference type="PROSITE-ProRule" id="PRU00239"/>
    </source>
</evidence>
<dbReference type="InterPro" id="IPR022683">
    <property type="entry name" value="Calpain_III"/>
</dbReference>
<dbReference type="SUPFAM" id="SSF49758">
    <property type="entry name" value="Calpain large subunit, middle domain (domain III)"/>
    <property type="match status" value="3"/>
</dbReference>
<dbReference type="Gene3D" id="2.60.120.380">
    <property type="match status" value="2"/>
</dbReference>
<dbReference type="PANTHER" id="PTHR46143:SF1">
    <property type="entry name" value="CALPAIN-7"/>
    <property type="match status" value="1"/>
</dbReference>
<dbReference type="Proteomes" id="UP001556367">
    <property type="component" value="Unassembled WGS sequence"/>
</dbReference>
<dbReference type="InterPro" id="IPR038765">
    <property type="entry name" value="Papain-like_cys_pep_sf"/>
</dbReference>
<comment type="caution">
    <text evidence="7">The sequence shown here is derived from an EMBL/GenBank/DDBJ whole genome shotgun (WGS) entry which is preliminary data.</text>
</comment>
<evidence type="ECO:0000256" key="3">
    <source>
        <dbReference type="ARBA" id="ARBA00022801"/>
    </source>
</evidence>
<dbReference type="InterPro" id="IPR022682">
    <property type="entry name" value="Calpain_domain_III"/>
</dbReference>
<keyword evidence="4" id="KW-0788">Thiol protease</keyword>
<organism evidence="7 8">
    <name type="scientific">Hohenbuehelia grisea</name>
    <dbReference type="NCBI Taxonomy" id="104357"/>
    <lineage>
        <taxon>Eukaryota</taxon>
        <taxon>Fungi</taxon>
        <taxon>Dikarya</taxon>
        <taxon>Basidiomycota</taxon>
        <taxon>Agaricomycotina</taxon>
        <taxon>Agaricomycetes</taxon>
        <taxon>Agaricomycetidae</taxon>
        <taxon>Agaricales</taxon>
        <taxon>Pleurotineae</taxon>
        <taxon>Pleurotaceae</taxon>
        <taxon>Hohenbuehelia</taxon>
    </lineage>
</organism>
<gene>
    <name evidence="7" type="ORF">HGRIS_001924</name>
</gene>
<dbReference type="InterPro" id="IPR036213">
    <property type="entry name" value="Calpain_III_sf"/>
</dbReference>
<reference evidence="8" key="1">
    <citation type="submission" date="2024-06" db="EMBL/GenBank/DDBJ databases">
        <title>Multi-omics analyses provide insights into the biosynthesis of the anticancer antibiotic pleurotin in Hohenbuehelia grisea.</title>
        <authorList>
            <person name="Weaver J.A."/>
            <person name="Alberti F."/>
        </authorList>
    </citation>
    <scope>NUCLEOTIDE SEQUENCE [LARGE SCALE GENOMIC DNA]</scope>
    <source>
        <strain evidence="8">T-177</strain>
    </source>
</reference>
<dbReference type="EMBL" id="JASNQZ010000006">
    <property type="protein sequence ID" value="KAL0955704.1"/>
    <property type="molecule type" value="Genomic_DNA"/>
</dbReference>
<evidence type="ECO:0000256" key="2">
    <source>
        <dbReference type="ARBA" id="ARBA00022670"/>
    </source>
</evidence>
<dbReference type="SMART" id="SM00720">
    <property type="entry name" value="calpain_III"/>
    <property type="match status" value="1"/>
</dbReference>
<dbReference type="PANTHER" id="PTHR46143">
    <property type="entry name" value="CALPAIN-7"/>
    <property type="match status" value="1"/>
</dbReference>
<dbReference type="Pfam" id="PF01067">
    <property type="entry name" value="Calpain_III"/>
    <property type="match status" value="1"/>
</dbReference>
<evidence type="ECO:0000256" key="1">
    <source>
        <dbReference type="ARBA" id="ARBA00010193"/>
    </source>
</evidence>
<dbReference type="InterPro" id="IPR001300">
    <property type="entry name" value="Peptidase_C2_calpain_cat"/>
</dbReference>
<accession>A0ABR3JJD1</accession>
<keyword evidence="3" id="KW-0378">Hydrolase</keyword>